<evidence type="ECO:0000313" key="3">
    <source>
        <dbReference type="Proteomes" id="UP000784294"/>
    </source>
</evidence>
<proteinExistence type="predicted"/>
<dbReference type="EMBL" id="CAAALY010246311">
    <property type="protein sequence ID" value="VEL33744.1"/>
    <property type="molecule type" value="Genomic_DNA"/>
</dbReference>
<name>A0A448XCT9_9PLAT</name>
<evidence type="ECO:0000313" key="2">
    <source>
        <dbReference type="EMBL" id="VEL33744.1"/>
    </source>
</evidence>
<feature type="coiled-coil region" evidence="1">
    <location>
        <begin position="23"/>
        <end position="50"/>
    </location>
</feature>
<sequence length="130" mass="14811">MQSTRHPPAFPALLPDRAVPINRDELKGKLDDLLIKNADLKTKLEQTTRLAGEATILKDELDIAKEEALTATRSAAATEQWRRRAEEATELRQRCAQLEAENAAFIKRVEQLEQVYIIFCIYLSFYPSLP</sequence>
<keyword evidence="3" id="KW-1185">Reference proteome</keyword>
<evidence type="ECO:0000256" key="1">
    <source>
        <dbReference type="SAM" id="Coils"/>
    </source>
</evidence>
<reference evidence="2" key="1">
    <citation type="submission" date="2018-11" db="EMBL/GenBank/DDBJ databases">
        <authorList>
            <consortium name="Pathogen Informatics"/>
        </authorList>
    </citation>
    <scope>NUCLEOTIDE SEQUENCE</scope>
</reference>
<comment type="caution">
    <text evidence="2">The sequence shown here is derived from an EMBL/GenBank/DDBJ whole genome shotgun (WGS) entry which is preliminary data.</text>
</comment>
<dbReference type="Proteomes" id="UP000784294">
    <property type="component" value="Unassembled WGS sequence"/>
</dbReference>
<dbReference type="AlphaFoldDB" id="A0A448XCT9"/>
<gene>
    <name evidence="2" type="ORF">PXEA_LOCUS27184</name>
</gene>
<feature type="coiled-coil region" evidence="1">
    <location>
        <begin position="88"/>
        <end position="115"/>
    </location>
</feature>
<protein>
    <submittedName>
        <fullName evidence="2">Uncharacterized protein</fullName>
    </submittedName>
</protein>
<organism evidence="2 3">
    <name type="scientific">Protopolystoma xenopodis</name>
    <dbReference type="NCBI Taxonomy" id="117903"/>
    <lineage>
        <taxon>Eukaryota</taxon>
        <taxon>Metazoa</taxon>
        <taxon>Spiralia</taxon>
        <taxon>Lophotrochozoa</taxon>
        <taxon>Platyhelminthes</taxon>
        <taxon>Monogenea</taxon>
        <taxon>Polyopisthocotylea</taxon>
        <taxon>Polystomatidea</taxon>
        <taxon>Polystomatidae</taxon>
        <taxon>Protopolystoma</taxon>
    </lineage>
</organism>
<dbReference type="OrthoDB" id="49395at2759"/>
<keyword evidence="1" id="KW-0175">Coiled coil</keyword>
<accession>A0A448XCT9</accession>